<sequence>MMSRQWGDLPEFIPFAKDSEPCEEDSSTFVNEEDMESSQMGPELERSDCTRDQSTQTDVVATLPHQSEAKVTQLSGKGKQNDENKPQDVQNETQPISSEPEPTKEEEEPKTGGWWSYLYPFYYFV</sequence>
<evidence type="ECO:0000313" key="3">
    <source>
        <dbReference type="Proteomes" id="UP000814243"/>
    </source>
</evidence>
<feature type="compositionally biased region" description="Acidic residues" evidence="1">
    <location>
        <begin position="21"/>
        <end position="36"/>
    </location>
</feature>
<evidence type="ECO:0000256" key="1">
    <source>
        <dbReference type="SAM" id="MobiDB-lite"/>
    </source>
</evidence>
<organism evidence="2 3">
    <name type="scientific">Spodoptera exigua</name>
    <name type="common">Beet armyworm</name>
    <name type="synonym">Noctua fulgens</name>
    <dbReference type="NCBI Taxonomy" id="7107"/>
    <lineage>
        <taxon>Eukaryota</taxon>
        <taxon>Metazoa</taxon>
        <taxon>Ecdysozoa</taxon>
        <taxon>Arthropoda</taxon>
        <taxon>Hexapoda</taxon>
        <taxon>Insecta</taxon>
        <taxon>Pterygota</taxon>
        <taxon>Neoptera</taxon>
        <taxon>Endopterygota</taxon>
        <taxon>Lepidoptera</taxon>
        <taxon>Glossata</taxon>
        <taxon>Ditrysia</taxon>
        <taxon>Noctuoidea</taxon>
        <taxon>Noctuidae</taxon>
        <taxon>Amphipyrinae</taxon>
        <taxon>Spodoptera</taxon>
    </lineage>
</organism>
<dbReference type="AlphaFoldDB" id="A0A922SMA1"/>
<accession>A0A922SMA1</accession>
<feature type="compositionally biased region" description="Basic and acidic residues" evidence="1">
    <location>
        <begin position="101"/>
        <end position="110"/>
    </location>
</feature>
<feature type="compositionally biased region" description="Polar residues" evidence="1">
    <location>
        <begin position="87"/>
        <end position="97"/>
    </location>
</feature>
<feature type="region of interest" description="Disordered" evidence="1">
    <location>
        <begin position="1"/>
        <end position="111"/>
    </location>
</feature>
<proteinExistence type="predicted"/>
<comment type="caution">
    <text evidence="2">The sequence shown here is derived from an EMBL/GenBank/DDBJ whole genome shotgun (WGS) entry which is preliminary data.</text>
</comment>
<dbReference type="EMBL" id="JACEFF010000184">
    <property type="protein sequence ID" value="KAH9642631.1"/>
    <property type="molecule type" value="Genomic_DNA"/>
</dbReference>
<dbReference type="Proteomes" id="UP000814243">
    <property type="component" value="Unassembled WGS sequence"/>
</dbReference>
<reference evidence="2" key="1">
    <citation type="journal article" date="2021" name="G3 (Bethesda)">
        <title>Genome and transcriptome analysis of the beet armyworm Spodoptera exigua reveals targets for pest control. .</title>
        <authorList>
            <person name="Simon S."/>
            <person name="Breeschoten T."/>
            <person name="Jansen H.J."/>
            <person name="Dirks R.P."/>
            <person name="Schranz M.E."/>
            <person name="Ros V.I.D."/>
        </authorList>
    </citation>
    <scope>NUCLEOTIDE SEQUENCE</scope>
    <source>
        <strain evidence="2">TB_SE_WUR_2020</strain>
    </source>
</reference>
<name>A0A922SMA1_SPOEX</name>
<evidence type="ECO:0000313" key="2">
    <source>
        <dbReference type="EMBL" id="KAH9642631.1"/>
    </source>
</evidence>
<gene>
    <name evidence="2" type="ORF">HF086_014030</name>
</gene>
<protein>
    <submittedName>
        <fullName evidence="2">Uncharacterized protein</fullName>
    </submittedName>
</protein>